<dbReference type="OrthoDB" id="1055148at2759"/>
<gene>
    <name evidence="8" type="primary">CYP51_1</name>
    <name evidence="8" type="ORF">LSUE1_G002695</name>
</gene>
<dbReference type="GO" id="GO:0005506">
    <property type="term" value="F:iron ion binding"/>
    <property type="evidence" value="ECO:0007669"/>
    <property type="project" value="InterPro"/>
</dbReference>
<evidence type="ECO:0000313" key="9">
    <source>
        <dbReference type="Proteomes" id="UP000469558"/>
    </source>
</evidence>
<keyword evidence="9" id="KW-1185">Reference proteome</keyword>
<dbReference type="PANTHER" id="PTHR24304:SF2">
    <property type="entry name" value="24-HYDROXYCHOLESTEROL 7-ALPHA-HYDROXYLASE"/>
    <property type="match status" value="1"/>
</dbReference>
<dbReference type="EMBL" id="QGMK01000123">
    <property type="protein sequence ID" value="TVY84050.1"/>
    <property type="molecule type" value="Genomic_DNA"/>
</dbReference>
<evidence type="ECO:0000256" key="6">
    <source>
        <dbReference type="PIRSR" id="PIRSR602403-1"/>
    </source>
</evidence>
<dbReference type="SUPFAM" id="SSF48264">
    <property type="entry name" value="Cytochrome P450"/>
    <property type="match status" value="1"/>
</dbReference>
<dbReference type="CDD" id="cd00302">
    <property type="entry name" value="cytochrome_P450"/>
    <property type="match status" value="1"/>
</dbReference>
<feature type="non-terminal residue" evidence="8">
    <location>
        <position position="1"/>
    </location>
</feature>
<evidence type="ECO:0000256" key="3">
    <source>
        <dbReference type="ARBA" id="ARBA00022617"/>
    </source>
</evidence>
<dbReference type="InterPro" id="IPR002403">
    <property type="entry name" value="Cyt_P450_E_grp-IV"/>
</dbReference>
<dbReference type="AlphaFoldDB" id="A0A8T9CIZ3"/>
<dbReference type="GO" id="GO:0004497">
    <property type="term" value="F:monooxygenase activity"/>
    <property type="evidence" value="ECO:0007669"/>
    <property type="project" value="InterPro"/>
</dbReference>
<dbReference type="PRINTS" id="PR00465">
    <property type="entry name" value="EP450IV"/>
</dbReference>
<keyword evidence="5 6" id="KW-0408">Iron</keyword>
<dbReference type="GO" id="GO:0020037">
    <property type="term" value="F:heme binding"/>
    <property type="evidence" value="ECO:0007669"/>
    <property type="project" value="InterPro"/>
</dbReference>
<evidence type="ECO:0000256" key="2">
    <source>
        <dbReference type="ARBA" id="ARBA00010617"/>
    </source>
</evidence>
<dbReference type="Gene3D" id="1.10.630.10">
    <property type="entry name" value="Cytochrome P450"/>
    <property type="match status" value="1"/>
</dbReference>
<dbReference type="InterPro" id="IPR050529">
    <property type="entry name" value="CYP450_sterol_14alpha_dmase"/>
</dbReference>
<dbReference type="GO" id="GO:0016705">
    <property type="term" value="F:oxidoreductase activity, acting on paired donors, with incorporation or reduction of molecular oxygen"/>
    <property type="evidence" value="ECO:0007669"/>
    <property type="project" value="InterPro"/>
</dbReference>
<dbReference type="PANTHER" id="PTHR24304">
    <property type="entry name" value="CYTOCHROME P450 FAMILY 7"/>
    <property type="match status" value="1"/>
</dbReference>
<organism evidence="8 9">
    <name type="scientific">Lachnellula suecica</name>
    <dbReference type="NCBI Taxonomy" id="602035"/>
    <lineage>
        <taxon>Eukaryota</taxon>
        <taxon>Fungi</taxon>
        <taxon>Dikarya</taxon>
        <taxon>Ascomycota</taxon>
        <taxon>Pezizomycotina</taxon>
        <taxon>Leotiomycetes</taxon>
        <taxon>Helotiales</taxon>
        <taxon>Lachnaceae</taxon>
        <taxon>Lachnellula</taxon>
    </lineage>
</organism>
<keyword evidence="7" id="KW-0472">Membrane</keyword>
<keyword evidence="4 6" id="KW-0479">Metal-binding</keyword>
<dbReference type="InterPro" id="IPR036396">
    <property type="entry name" value="Cyt_P450_sf"/>
</dbReference>
<evidence type="ECO:0000256" key="5">
    <source>
        <dbReference type="ARBA" id="ARBA00023004"/>
    </source>
</evidence>
<dbReference type="InterPro" id="IPR001128">
    <property type="entry name" value="Cyt_P450"/>
</dbReference>
<evidence type="ECO:0000256" key="1">
    <source>
        <dbReference type="ARBA" id="ARBA00001971"/>
    </source>
</evidence>
<keyword evidence="7" id="KW-0812">Transmembrane</keyword>
<evidence type="ECO:0000256" key="4">
    <source>
        <dbReference type="ARBA" id="ARBA00022723"/>
    </source>
</evidence>
<comment type="caution">
    <text evidence="8">The sequence shown here is derived from an EMBL/GenBank/DDBJ whole genome shotgun (WGS) entry which is preliminary data.</text>
</comment>
<feature type="binding site" description="axial binding residue" evidence="6">
    <location>
        <position position="483"/>
    </location>
    <ligand>
        <name>heme</name>
        <dbReference type="ChEBI" id="CHEBI:30413"/>
    </ligand>
    <ligandPart>
        <name>Fe</name>
        <dbReference type="ChEBI" id="CHEBI:18248"/>
    </ligandPart>
</feature>
<protein>
    <submittedName>
        <fullName evidence="8">Obtusifoliol 14-alpha demethylase</fullName>
    </submittedName>
</protein>
<evidence type="ECO:0000313" key="8">
    <source>
        <dbReference type="EMBL" id="TVY84050.1"/>
    </source>
</evidence>
<keyword evidence="7" id="KW-1133">Transmembrane helix</keyword>
<dbReference type="Pfam" id="PF00067">
    <property type="entry name" value="p450"/>
    <property type="match status" value="1"/>
</dbReference>
<comment type="cofactor">
    <cofactor evidence="1 6">
        <name>heme</name>
        <dbReference type="ChEBI" id="CHEBI:30413"/>
    </cofactor>
</comment>
<feature type="transmembrane region" description="Helical" evidence="7">
    <location>
        <begin position="12"/>
        <end position="34"/>
    </location>
</feature>
<sequence>MTSLNFTTALYSYSHLVLPLIIPLVLISVSLTAYTKLFSRAPLHPKAPPLTHGVYPITGALKFFTRRWDFFRDAARASPTGNFSFFVGRKPVIGLTSESSRQVFFDNRHFGFAEGYGGLAEGFSVLFGPSAGASKAAKKLEMQIAAAEGDEKVKMRQEAEEKMDFSKFFNSRMVRVLRTDAMQRNLPKLIGDVRARLQDLKAVIPGKGFRDEAVVDPFDSIFKIAFQLTIRSVGCGDIADDLELMGKMMQWYHLVDSLTSPTAVMYSWIPTWGMFKRTVAGMRLFGIVKKIGDERLRTGKRGEDAMQIMMDQGDDMGHIVGFVVSGLLAGTINSGVNASWILIFLSLNPKWMTKVRAEVQAAIRTSATNTDPSATTVEKLASVPLEAWESEFPAIEVCLRECIRLTATGATFRRNTSGHDIQVGDEIVPKDAYVAYPFNDTHQNPNIYPDPTKWDPDRYSEDRAEDKKKQYAYLGWGVGRHPCLGIRFAKLEQYLIVAFFTTVFDYVACDAKGNPITTPTPIDLNAFSARRPEPRVYLKYKLREQ</sequence>
<accession>A0A8T9CIZ3</accession>
<keyword evidence="3 6" id="KW-0349">Heme</keyword>
<proteinExistence type="inferred from homology"/>
<comment type="similarity">
    <text evidence="2">Belongs to the cytochrome P450 family.</text>
</comment>
<name>A0A8T9CIZ3_9HELO</name>
<evidence type="ECO:0000256" key="7">
    <source>
        <dbReference type="SAM" id="Phobius"/>
    </source>
</evidence>
<reference evidence="8 9" key="1">
    <citation type="submission" date="2018-05" db="EMBL/GenBank/DDBJ databases">
        <title>Genome sequencing and assembly of the regulated plant pathogen Lachnellula willkommii and related sister species for the development of diagnostic species identification markers.</title>
        <authorList>
            <person name="Giroux E."/>
            <person name="Bilodeau G."/>
        </authorList>
    </citation>
    <scope>NUCLEOTIDE SEQUENCE [LARGE SCALE GENOMIC DNA]</scope>
    <source>
        <strain evidence="8 9">CBS 268.59</strain>
    </source>
</reference>
<dbReference type="Proteomes" id="UP000469558">
    <property type="component" value="Unassembled WGS sequence"/>
</dbReference>